<organism evidence="2 3">
    <name type="scientific">Mycena citricolor</name>
    <dbReference type="NCBI Taxonomy" id="2018698"/>
    <lineage>
        <taxon>Eukaryota</taxon>
        <taxon>Fungi</taxon>
        <taxon>Dikarya</taxon>
        <taxon>Basidiomycota</taxon>
        <taxon>Agaricomycotina</taxon>
        <taxon>Agaricomycetes</taxon>
        <taxon>Agaricomycetidae</taxon>
        <taxon>Agaricales</taxon>
        <taxon>Marasmiineae</taxon>
        <taxon>Mycenaceae</taxon>
        <taxon>Mycena</taxon>
    </lineage>
</organism>
<protein>
    <submittedName>
        <fullName evidence="2">Uncharacterized protein</fullName>
    </submittedName>
</protein>
<name>A0AAD2HR85_9AGAR</name>
<keyword evidence="3" id="KW-1185">Reference proteome</keyword>
<feature type="non-terminal residue" evidence="2">
    <location>
        <position position="234"/>
    </location>
</feature>
<gene>
    <name evidence="2" type="ORF">MYCIT1_LOCUS29686</name>
</gene>
<comment type="caution">
    <text evidence="2">The sequence shown here is derived from an EMBL/GenBank/DDBJ whole genome shotgun (WGS) entry which is preliminary data.</text>
</comment>
<dbReference type="Proteomes" id="UP001295794">
    <property type="component" value="Unassembled WGS sequence"/>
</dbReference>
<dbReference type="EMBL" id="CAVNYO010000436">
    <property type="protein sequence ID" value="CAK5279589.1"/>
    <property type="molecule type" value="Genomic_DNA"/>
</dbReference>
<sequence length="234" mass="25376">EGDEIRLDHDPVTHSHLQVVTASPTPYLERPMASFTPTSPINMSNEKDWAANLGMLDWDSTNIVFTKRTLIEFLKYTGTTVDTNFANIQKLPKYAKFGKIEGTGGSSPSSTVPSGNAATTTISASASAAEEWKPTRRVRELPGGARTNIFADEDVEDALSLAPPRPGDDETETGGETKDQANPLPPTGIKPSRRVREAPGGNSSLGNIWGGDEDVEEFKPTRRCAHDHISSCYF</sequence>
<evidence type="ECO:0000313" key="2">
    <source>
        <dbReference type="EMBL" id="CAK5279589.1"/>
    </source>
</evidence>
<proteinExistence type="predicted"/>
<accession>A0AAD2HR85</accession>
<evidence type="ECO:0000256" key="1">
    <source>
        <dbReference type="SAM" id="MobiDB-lite"/>
    </source>
</evidence>
<evidence type="ECO:0000313" key="3">
    <source>
        <dbReference type="Proteomes" id="UP001295794"/>
    </source>
</evidence>
<reference evidence="2" key="1">
    <citation type="submission" date="2023-11" db="EMBL/GenBank/DDBJ databases">
        <authorList>
            <person name="De Vega J J."/>
            <person name="De Vega J J."/>
        </authorList>
    </citation>
    <scope>NUCLEOTIDE SEQUENCE</scope>
</reference>
<feature type="compositionally biased region" description="Low complexity" evidence="1">
    <location>
        <begin position="106"/>
        <end position="129"/>
    </location>
</feature>
<dbReference type="AlphaFoldDB" id="A0AAD2HR85"/>
<feature type="compositionally biased region" description="Basic and acidic residues" evidence="1">
    <location>
        <begin position="130"/>
        <end position="140"/>
    </location>
</feature>
<feature type="region of interest" description="Disordered" evidence="1">
    <location>
        <begin position="103"/>
        <end position="211"/>
    </location>
</feature>